<dbReference type="PANTHER" id="PTHR28165">
    <property type="entry name" value="NON-CLASSICAL EXPORT PROTEIN 2-RELATED"/>
    <property type="match status" value="1"/>
</dbReference>
<dbReference type="GO" id="GO:0070941">
    <property type="term" value="P:eisosome assembly"/>
    <property type="evidence" value="ECO:0007669"/>
    <property type="project" value="TreeGrafter"/>
</dbReference>
<dbReference type="InterPro" id="IPR052649">
    <property type="entry name" value="NCE102-like"/>
</dbReference>
<feature type="transmembrane region" description="Helical" evidence="5">
    <location>
        <begin position="131"/>
        <end position="151"/>
    </location>
</feature>
<dbReference type="EMBL" id="LASV01000463">
    <property type="protein sequence ID" value="KKA18375.1"/>
    <property type="molecule type" value="Genomic_DNA"/>
</dbReference>
<dbReference type="Pfam" id="PF01284">
    <property type="entry name" value="MARVEL"/>
    <property type="match status" value="1"/>
</dbReference>
<dbReference type="PANTHER" id="PTHR28165:SF1">
    <property type="entry name" value="NON-CLASSICAL EXPORT PROTEIN 2-RELATED"/>
    <property type="match status" value="1"/>
</dbReference>
<comment type="subcellular location">
    <subcellularLocation>
        <location evidence="1">Membrane</location>
        <topology evidence="1">Multi-pass membrane protein</topology>
    </subcellularLocation>
</comment>
<protein>
    <submittedName>
        <fullName evidence="7">Non-classical export protein Nce102</fullName>
    </submittedName>
</protein>
<evidence type="ECO:0000259" key="6">
    <source>
        <dbReference type="Pfam" id="PF01284"/>
    </source>
</evidence>
<dbReference type="AlphaFoldDB" id="A0A0F4YJT4"/>
<evidence type="ECO:0000256" key="1">
    <source>
        <dbReference type="ARBA" id="ARBA00004141"/>
    </source>
</evidence>
<dbReference type="RefSeq" id="XP_013324987.1">
    <property type="nucleotide sequence ID" value="XM_013469533.1"/>
</dbReference>
<keyword evidence="8" id="KW-1185">Reference proteome</keyword>
<evidence type="ECO:0000256" key="4">
    <source>
        <dbReference type="ARBA" id="ARBA00023136"/>
    </source>
</evidence>
<feature type="transmembrane region" description="Helical" evidence="5">
    <location>
        <begin position="12"/>
        <end position="34"/>
    </location>
</feature>
<name>A0A0F4YJT4_RASE3</name>
<accession>A0A0F4YJT4</accession>
<feature type="transmembrane region" description="Helical" evidence="5">
    <location>
        <begin position="71"/>
        <end position="93"/>
    </location>
</feature>
<evidence type="ECO:0000313" key="8">
    <source>
        <dbReference type="Proteomes" id="UP000053958"/>
    </source>
</evidence>
<gene>
    <name evidence="7" type="ORF">T310_7680</name>
</gene>
<reference evidence="7 8" key="1">
    <citation type="submission" date="2015-04" db="EMBL/GenBank/DDBJ databases">
        <authorList>
            <person name="Heijne W.H."/>
            <person name="Fedorova N.D."/>
            <person name="Nierman W.C."/>
            <person name="Vollebregt A.W."/>
            <person name="Zhao Z."/>
            <person name="Wu L."/>
            <person name="Kumar M."/>
            <person name="Stam H."/>
            <person name="van den Berg M.A."/>
            <person name="Pel H.J."/>
        </authorList>
    </citation>
    <scope>NUCLEOTIDE SEQUENCE [LARGE SCALE GENOMIC DNA]</scope>
    <source>
        <strain evidence="7 8">CBS 393.64</strain>
    </source>
</reference>
<dbReference type="GO" id="GO:0005886">
    <property type="term" value="C:plasma membrane"/>
    <property type="evidence" value="ECO:0007669"/>
    <property type="project" value="TreeGrafter"/>
</dbReference>
<dbReference type="InterPro" id="IPR008253">
    <property type="entry name" value="Marvel"/>
</dbReference>
<dbReference type="Proteomes" id="UP000053958">
    <property type="component" value="Unassembled WGS sequence"/>
</dbReference>
<keyword evidence="2 5" id="KW-0812">Transmembrane</keyword>
<keyword evidence="4 5" id="KW-0472">Membrane</keyword>
<dbReference type="GeneID" id="25319950"/>
<dbReference type="GO" id="GO:0032126">
    <property type="term" value="C:eisosome"/>
    <property type="evidence" value="ECO:0007669"/>
    <property type="project" value="TreeGrafter"/>
</dbReference>
<dbReference type="GO" id="GO:0072659">
    <property type="term" value="P:protein localization to plasma membrane"/>
    <property type="evidence" value="ECO:0007669"/>
    <property type="project" value="TreeGrafter"/>
</dbReference>
<feature type="transmembrane region" description="Helical" evidence="5">
    <location>
        <begin position="40"/>
        <end position="59"/>
    </location>
</feature>
<keyword evidence="3 5" id="KW-1133">Transmembrane helix</keyword>
<evidence type="ECO:0000256" key="3">
    <source>
        <dbReference type="ARBA" id="ARBA00022989"/>
    </source>
</evidence>
<evidence type="ECO:0000256" key="2">
    <source>
        <dbReference type="ARBA" id="ARBA00022692"/>
    </source>
</evidence>
<evidence type="ECO:0000256" key="5">
    <source>
        <dbReference type="SAM" id="Phobius"/>
    </source>
</evidence>
<proteinExistence type="predicted"/>
<organism evidence="7 8">
    <name type="scientific">Rasamsonia emersonii (strain ATCC 16479 / CBS 393.64 / IMI 116815)</name>
    <dbReference type="NCBI Taxonomy" id="1408163"/>
    <lineage>
        <taxon>Eukaryota</taxon>
        <taxon>Fungi</taxon>
        <taxon>Dikarya</taxon>
        <taxon>Ascomycota</taxon>
        <taxon>Pezizomycotina</taxon>
        <taxon>Eurotiomycetes</taxon>
        <taxon>Eurotiomycetidae</taxon>
        <taxon>Eurotiales</taxon>
        <taxon>Trichocomaceae</taxon>
        <taxon>Rasamsonia</taxon>
    </lineage>
</organism>
<evidence type="ECO:0000313" key="7">
    <source>
        <dbReference type="EMBL" id="KKA18375.1"/>
    </source>
</evidence>
<comment type="caution">
    <text evidence="7">The sequence shown here is derived from an EMBL/GenBank/DDBJ whole genome shotgun (WGS) entry which is preliminary data.</text>
</comment>
<sequence>MAMRIVGLPLRGLEFVFTVIVMALVGNIIAQAFAGNPATINYAMFCAAFSMVSLFYLIPATWNDGLAGHPIIVIIVDLLNAIFFLTSGIALAARLQAHSCTNNNYLAHNEVTNGSLHHREKRCREAQATDAFLWFAWAAYTASLILSIINARSSTNLRPSRPNIRRPGMAQV</sequence>
<feature type="domain" description="MARVEL" evidence="6">
    <location>
        <begin position="8"/>
        <end position="146"/>
    </location>
</feature>
<dbReference type="OrthoDB" id="5423111at2759"/>